<dbReference type="SUPFAM" id="SSF52540">
    <property type="entry name" value="P-loop containing nucleoside triphosphate hydrolases"/>
    <property type="match status" value="2"/>
</dbReference>
<dbReference type="PROSITE" id="PS51192">
    <property type="entry name" value="HELICASE_ATP_BIND_1"/>
    <property type="match status" value="1"/>
</dbReference>
<sequence>MALFPRRTPSSPAAPRTDGPLPLGPEDDADLHRVWDALCFLQHAAYVAKLSELLQAGSWRTQRGTAFNPQTVRDLLRQLEQRDLVRSDDQGRWHPQPALAWARFTALVLDDAAQRQRWWDAWRAHLRFEQTWHLEVLSDAALVGVLRVVLLAGGRWQDAERLEQVLRRPVVDDPVLLSHALLHPFEPALIERIDPELRLRLLLRLTGLPMGDTSPVTAPLWAWLSRCALRDGPHSLHDPLRHALALHALLCGSADVVPVLLDGLDDGEATALRAGAAIVQGRWEDGAPAFEAALKQRATELGRRKDLLPDALLWLHALAQLARQEPAQWTATRKWLVATSGKRQADRHTLWGLWHLAYDQRLGDAPREASAFSLEPPPAGAVMRLHALMQLSHLLLAAWLGHTPARPEATRALAQALAANWQAIGLDWLAGLAMATCARLLGEPLPVDAPALPLPAPVERWREALQAIIALGGGAGAASTSSAPEAAPRLIWTLQTSPAGRILAIEAQEQKPGARGWGRPKPISLLALSRRQDLPPRDLAVLRAMRKQAWGGKLELDLLQAAPALIGHPHVVWDDAPETFVQVQEALPRLEVLTRDGQLQFQLIDAVHPDDALAREQAARRPARPAGTGTDNGPDDPAASLATALADARARYPDLAPDKQLGLAHALLEVRAERRALREAATGRAPAPSAVTADGGTAPALTADAWAVRLLRDAPDQARLLRINAAQLRVAELVRQGWQVPAAARDEITAALRVLAGHFQLASDADAGQQVPASAVLRASLSPQADGLRLTLRALPFGDFGPRLSPGRGRPRVTTVHQGATLSTERLLDAEAAARDRLLQACPWLDDGADDDWPLDDPEQALATVQALASLAPEVIADWPQGRPMTVRDARADQLRLTLGRPRGHGAAQDWLSLDGELALDGAEVLKLERLLALVAGQRSRYLPLGDGQFLALTEQLRQQLADLQALAQSGGRGAAAGSLRIAPAAALAWAAQPGAPGLAGDTAWRERLAAWDAAAQWQQAEPPHGLQAELRDYQRAGWRWLMRLSAAGFGAVLADDMGLGKTLQTLGVLLARASAGPALVVAPTSVCGNWLAEARRFAPGLRVAVYGLHDEAGDESTAVETETETETDTEADAGPAAAPSAAEEPARRAGRRAQLQSLGAGDLLICSYGLLQRDAELLHGLHWHTVVLDEAQAIKNAVTARARAAQGLMAHARIALSGTPIENRLSELWSIMACVNPGLLGPLEVFNQRFAGPIERDGDATAGRRLRRLISPFLLRRTKAEVLDDLPPRTEIVQRIVPGARERALHEALRREAEADLQALIDGGPAPAAAAGRRARGAAAPTAGASAGQAQMHILAALTRLRRAACDPRLVLPEAGLIGAKVQAFEQLARELSAGRHKTLVFSQFTDFLALLRERLEAAGLGYQYLDGSTPAAQRSERVAAFQGGEGGDFFLISLKAGGFGLNLTIADYVVIADPWWNPAAEDQASGRAHRIGQTRPVTVYRLVTQGTVEDRIVALHQHKRGLAESVLDGQDGGGALAADDLLALLRDTPEAEGPAT</sequence>
<dbReference type="InterPro" id="IPR014001">
    <property type="entry name" value="Helicase_ATP-bd"/>
</dbReference>
<dbReference type="InterPro" id="IPR038718">
    <property type="entry name" value="SNF2-like_sf"/>
</dbReference>
<evidence type="ECO:0000256" key="1">
    <source>
        <dbReference type="ARBA" id="ARBA00022801"/>
    </source>
</evidence>
<feature type="domain" description="Helicase C-terminal" evidence="4">
    <location>
        <begin position="1385"/>
        <end position="1544"/>
    </location>
</feature>
<dbReference type="SMART" id="SM00487">
    <property type="entry name" value="DEXDc"/>
    <property type="match status" value="1"/>
</dbReference>
<dbReference type="Gene3D" id="3.40.50.300">
    <property type="entry name" value="P-loop containing nucleotide triphosphate hydrolases"/>
    <property type="match status" value="1"/>
</dbReference>
<dbReference type="InterPro" id="IPR049730">
    <property type="entry name" value="SNF2/RAD54-like_C"/>
</dbReference>
<feature type="compositionally biased region" description="Low complexity" evidence="2">
    <location>
        <begin position="1"/>
        <end position="17"/>
    </location>
</feature>
<dbReference type="Pfam" id="PF00176">
    <property type="entry name" value="SNF2-rel_dom"/>
    <property type="match status" value="1"/>
</dbReference>
<evidence type="ECO:0000256" key="2">
    <source>
        <dbReference type="SAM" id="MobiDB-lite"/>
    </source>
</evidence>
<gene>
    <name evidence="5" type="ORF">AACH11_17775</name>
</gene>
<reference evidence="5 6" key="1">
    <citation type="submission" date="2024-04" db="EMBL/GenBank/DDBJ databases">
        <title>Novel species of the genus Ideonella isolated from streams.</title>
        <authorList>
            <person name="Lu H."/>
        </authorList>
    </citation>
    <scope>NUCLEOTIDE SEQUENCE [LARGE SCALE GENOMIC DNA]</scope>
    <source>
        <strain evidence="5 6">BYS139W</strain>
    </source>
</reference>
<dbReference type="InterPro" id="IPR000330">
    <property type="entry name" value="SNF2_N"/>
</dbReference>
<keyword evidence="6" id="KW-1185">Reference proteome</keyword>
<dbReference type="SMART" id="SM00490">
    <property type="entry name" value="HELICc"/>
    <property type="match status" value="1"/>
</dbReference>
<organism evidence="5 6">
    <name type="scientific">Pseudaquabacterium rugosum</name>
    <dbReference type="NCBI Taxonomy" id="2984194"/>
    <lineage>
        <taxon>Bacteria</taxon>
        <taxon>Pseudomonadati</taxon>
        <taxon>Pseudomonadota</taxon>
        <taxon>Betaproteobacteria</taxon>
        <taxon>Burkholderiales</taxon>
        <taxon>Sphaerotilaceae</taxon>
        <taxon>Pseudaquabacterium</taxon>
    </lineage>
</organism>
<dbReference type="GO" id="GO:0016787">
    <property type="term" value="F:hydrolase activity"/>
    <property type="evidence" value="ECO:0007669"/>
    <property type="project" value="UniProtKB-KW"/>
</dbReference>
<keyword evidence="5" id="KW-0067">ATP-binding</keyword>
<dbReference type="GO" id="GO:0004386">
    <property type="term" value="F:helicase activity"/>
    <property type="evidence" value="ECO:0007669"/>
    <property type="project" value="UniProtKB-KW"/>
</dbReference>
<keyword evidence="5" id="KW-0547">Nucleotide-binding</keyword>
<dbReference type="Gene3D" id="3.40.50.10810">
    <property type="entry name" value="Tandem AAA-ATPase domain"/>
    <property type="match status" value="1"/>
</dbReference>
<evidence type="ECO:0000259" key="3">
    <source>
        <dbReference type="PROSITE" id="PS51192"/>
    </source>
</evidence>
<dbReference type="PANTHER" id="PTHR10799">
    <property type="entry name" value="SNF2/RAD54 HELICASE FAMILY"/>
    <property type="match status" value="1"/>
</dbReference>
<comment type="caution">
    <text evidence="5">The sequence shown here is derived from an EMBL/GenBank/DDBJ whole genome shotgun (WGS) entry which is preliminary data.</text>
</comment>
<feature type="region of interest" description="Disordered" evidence="2">
    <location>
        <begin position="1"/>
        <end position="25"/>
    </location>
</feature>
<accession>A0ABU9BGP9</accession>
<name>A0ABU9BGP9_9BURK</name>
<dbReference type="EC" id="3.6.4.-" evidence="5"/>
<protein>
    <submittedName>
        <fullName evidence="5">DEAD/DEAH box helicase</fullName>
        <ecNumber evidence="5">3.6.4.-</ecNumber>
    </submittedName>
</protein>
<feature type="region of interest" description="Disordered" evidence="2">
    <location>
        <begin position="1114"/>
        <end position="1153"/>
    </location>
</feature>
<feature type="compositionally biased region" description="Low complexity" evidence="2">
    <location>
        <begin position="1133"/>
        <end position="1144"/>
    </location>
</feature>
<feature type="region of interest" description="Disordered" evidence="2">
    <location>
        <begin position="613"/>
        <end position="639"/>
    </location>
</feature>
<dbReference type="RefSeq" id="WP_341375596.1">
    <property type="nucleotide sequence ID" value="NZ_JBBUTF010000017.1"/>
</dbReference>
<evidence type="ECO:0000313" key="6">
    <source>
        <dbReference type="Proteomes" id="UP001368500"/>
    </source>
</evidence>
<proteinExistence type="predicted"/>
<dbReference type="Proteomes" id="UP001368500">
    <property type="component" value="Unassembled WGS sequence"/>
</dbReference>
<dbReference type="CDD" id="cd18012">
    <property type="entry name" value="DEXQc_arch_SWI2_SNF2"/>
    <property type="match status" value="1"/>
</dbReference>
<dbReference type="InterPro" id="IPR001650">
    <property type="entry name" value="Helicase_C-like"/>
</dbReference>
<keyword evidence="5" id="KW-0347">Helicase</keyword>
<feature type="domain" description="Helicase ATP-binding" evidence="3">
    <location>
        <begin position="1043"/>
        <end position="1239"/>
    </location>
</feature>
<dbReference type="InterPro" id="IPR027417">
    <property type="entry name" value="P-loop_NTPase"/>
</dbReference>
<dbReference type="Pfam" id="PF00271">
    <property type="entry name" value="Helicase_C"/>
    <property type="match status" value="1"/>
</dbReference>
<dbReference type="CDD" id="cd18793">
    <property type="entry name" value="SF2_C_SNF"/>
    <property type="match status" value="1"/>
</dbReference>
<keyword evidence="1 5" id="KW-0378">Hydrolase</keyword>
<evidence type="ECO:0000313" key="5">
    <source>
        <dbReference type="EMBL" id="MEK8027815.1"/>
    </source>
</evidence>
<feature type="compositionally biased region" description="Acidic residues" evidence="2">
    <location>
        <begin position="1122"/>
        <end position="1132"/>
    </location>
</feature>
<dbReference type="PROSITE" id="PS51194">
    <property type="entry name" value="HELICASE_CTER"/>
    <property type="match status" value="1"/>
</dbReference>
<evidence type="ECO:0000259" key="4">
    <source>
        <dbReference type="PROSITE" id="PS51194"/>
    </source>
</evidence>
<dbReference type="EMBL" id="JBBUTF010000017">
    <property type="protein sequence ID" value="MEK8027815.1"/>
    <property type="molecule type" value="Genomic_DNA"/>
</dbReference>